<dbReference type="GO" id="GO:0000155">
    <property type="term" value="F:phosphorelay sensor kinase activity"/>
    <property type="evidence" value="ECO:0007669"/>
    <property type="project" value="InterPro"/>
</dbReference>
<dbReference type="InterPro" id="IPR001789">
    <property type="entry name" value="Sig_transdc_resp-reg_receiver"/>
</dbReference>
<dbReference type="SUPFAM" id="SSF52172">
    <property type="entry name" value="CheY-like"/>
    <property type="match status" value="1"/>
</dbReference>
<dbReference type="EMBL" id="CP003587">
    <property type="protein sequence ID" value="AGY58915.1"/>
    <property type="molecule type" value="Genomic_DNA"/>
</dbReference>
<organism evidence="16 17">
    <name type="scientific">Gloeobacter kilaueensis (strain ATCC BAA-2537 / CCAP 1431/1 / ULC 316 / JS1)</name>
    <dbReference type="NCBI Taxonomy" id="1183438"/>
    <lineage>
        <taxon>Bacteria</taxon>
        <taxon>Bacillati</taxon>
        <taxon>Cyanobacteriota</taxon>
        <taxon>Cyanophyceae</taxon>
        <taxon>Gloeobacterales</taxon>
        <taxon>Gloeobacteraceae</taxon>
        <taxon>Gloeobacter</taxon>
    </lineage>
</organism>
<dbReference type="eggNOG" id="COG1511">
    <property type="taxonomic scope" value="Bacteria"/>
</dbReference>
<dbReference type="OrthoDB" id="9790669at2"/>
<dbReference type="Pfam" id="PF00512">
    <property type="entry name" value="HisKA"/>
    <property type="match status" value="1"/>
</dbReference>
<dbReference type="eggNOG" id="COG0745">
    <property type="taxonomic scope" value="Bacteria"/>
</dbReference>
<evidence type="ECO:0000256" key="12">
    <source>
        <dbReference type="SAM" id="MobiDB-lite"/>
    </source>
</evidence>
<dbReference type="STRING" id="1183438.GKIL_2669"/>
<feature type="domain" description="HAMP" evidence="15">
    <location>
        <begin position="752"/>
        <end position="804"/>
    </location>
</feature>
<evidence type="ECO:0000313" key="16">
    <source>
        <dbReference type="EMBL" id="AGY58915.1"/>
    </source>
</evidence>
<feature type="domain" description="HAMP" evidence="15">
    <location>
        <begin position="660"/>
        <end position="712"/>
    </location>
</feature>
<dbReference type="Gene3D" id="3.30.450.40">
    <property type="match status" value="1"/>
</dbReference>
<proteinExistence type="inferred from homology"/>
<comment type="subcellular location">
    <subcellularLocation>
        <location evidence="2">Membrane</location>
    </subcellularLocation>
</comment>
<keyword evidence="5 10" id="KW-0597">Phosphoprotein</keyword>
<dbReference type="HOGENOM" id="CLU_000445_3_0_3"/>
<evidence type="ECO:0000259" key="15">
    <source>
        <dbReference type="PROSITE" id="PS50885"/>
    </source>
</evidence>
<dbReference type="InterPro" id="IPR003660">
    <property type="entry name" value="HAMP_dom"/>
</dbReference>
<dbReference type="PANTHER" id="PTHR45339">
    <property type="entry name" value="HYBRID SIGNAL TRANSDUCTION HISTIDINE KINASE J"/>
    <property type="match status" value="1"/>
</dbReference>
<dbReference type="SUPFAM" id="SSF55781">
    <property type="entry name" value="GAF domain-like"/>
    <property type="match status" value="1"/>
</dbReference>
<dbReference type="InterPro" id="IPR011006">
    <property type="entry name" value="CheY-like_superfamily"/>
</dbReference>
<dbReference type="Pfam" id="PF00672">
    <property type="entry name" value="HAMP"/>
    <property type="match status" value="6"/>
</dbReference>
<gene>
    <name evidence="16" type="primary">pleD</name>
    <name evidence="16" type="ORF">GKIL_2669</name>
</gene>
<dbReference type="FunFam" id="1.20.120.1530:FF:000002">
    <property type="entry name" value="Two-component osmosensing histidine kinase"/>
    <property type="match status" value="6"/>
</dbReference>
<evidence type="ECO:0000256" key="10">
    <source>
        <dbReference type="PROSITE-ProRule" id="PRU00169"/>
    </source>
</evidence>
<dbReference type="InterPro" id="IPR003018">
    <property type="entry name" value="GAF"/>
</dbReference>
<evidence type="ECO:0000256" key="2">
    <source>
        <dbReference type="ARBA" id="ARBA00004370"/>
    </source>
</evidence>
<dbReference type="RefSeq" id="WP_023174119.1">
    <property type="nucleotide sequence ID" value="NC_022600.1"/>
</dbReference>
<evidence type="ECO:0000256" key="8">
    <source>
        <dbReference type="ARBA" id="ARBA00023012"/>
    </source>
</evidence>
<comment type="catalytic activity">
    <reaction evidence="1">
        <text>ATP + protein L-histidine = ADP + protein N-phospho-L-histidine.</text>
        <dbReference type="EC" id="2.7.13.3"/>
    </reaction>
</comment>
<keyword evidence="6" id="KW-0808">Transferase</keyword>
<dbReference type="Pfam" id="PF02518">
    <property type="entry name" value="HATPase_c"/>
    <property type="match status" value="1"/>
</dbReference>
<feature type="compositionally biased region" description="Polar residues" evidence="12">
    <location>
        <begin position="1088"/>
        <end position="1102"/>
    </location>
</feature>
<evidence type="ECO:0000256" key="4">
    <source>
        <dbReference type="ARBA" id="ARBA00012438"/>
    </source>
</evidence>
<dbReference type="PROSITE" id="PS50110">
    <property type="entry name" value="RESPONSE_REGULATORY"/>
    <property type="match status" value="1"/>
</dbReference>
<dbReference type="PROSITE" id="PS50885">
    <property type="entry name" value="HAMP"/>
    <property type="match status" value="9"/>
</dbReference>
<dbReference type="PRINTS" id="PR00344">
    <property type="entry name" value="BCTRLSENSOR"/>
</dbReference>
<evidence type="ECO:0000256" key="11">
    <source>
        <dbReference type="SAM" id="Coils"/>
    </source>
</evidence>
<feature type="domain" description="HAMP" evidence="15">
    <location>
        <begin position="568"/>
        <end position="620"/>
    </location>
</feature>
<reference evidence="16 17" key="1">
    <citation type="journal article" date="2013" name="PLoS ONE">
        <title>Cultivation and Complete Genome Sequencing of Gloeobacter kilaueensis sp. nov., from a Lava Cave in Kilauea Caldera, Hawai'i.</title>
        <authorList>
            <person name="Saw J.H."/>
            <person name="Schatz M."/>
            <person name="Brown M.V."/>
            <person name="Kunkel D.D."/>
            <person name="Foster J.S."/>
            <person name="Shick H."/>
            <person name="Christensen S."/>
            <person name="Hou S."/>
            <person name="Wan X."/>
            <person name="Donachie S.P."/>
        </authorList>
    </citation>
    <scope>NUCLEOTIDE SEQUENCE [LARGE SCALE GENOMIC DNA]</scope>
    <source>
        <strain evidence="17">JS</strain>
    </source>
</reference>
<dbReference type="SUPFAM" id="SSF158472">
    <property type="entry name" value="HAMP domain-like"/>
    <property type="match status" value="1"/>
</dbReference>
<evidence type="ECO:0000259" key="13">
    <source>
        <dbReference type="PROSITE" id="PS50109"/>
    </source>
</evidence>
<dbReference type="PANTHER" id="PTHR45339:SF1">
    <property type="entry name" value="HYBRID SIGNAL TRANSDUCTION HISTIDINE KINASE J"/>
    <property type="match status" value="1"/>
</dbReference>
<feature type="domain" description="Response regulatory" evidence="14">
    <location>
        <begin position="1473"/>
        <end position="1590"/>
    </location>
</feature>
<dbReference type="SUPFAM" id="SSF58104">
    <property type="entry name" value="Methyl-accepting chemotaxis protein (MCP) signaling domain"/>
    <property type="match status" value="4"/>
</dbReference>
<dbReference type="eggNOG" id="COG5002">
    <property type="taxonomic scope" value="Bacteria"/>
</dbReference>
<dbReference type="Gene3D" id="3.30.565.10">
    <property type="entry name" value="Histidine kinase-like ATPase, C-terminal domain"/>
    <property type="match status" value="1"/>
</dbReference>
<feature type="region of interest" description="Disordered" evidence="12">
    <location>
        <begin position="1080"/>
        <end position="1120"/>
    </location>
</feature>
<dbReference type="KEGG" id="glj:GKIL_2669"/>
<accession>U5QMN4</accession>
<dbReference type="Gene3D" id="3.40.50.2300">
    <property type="match status" value="1"/>
</dbReference>
<dbReference type="Gene3D" id="1.20.120.1530">
    <property type="match status" value="6"/>
</dbReference>
<feature type="modified residue" description="4-aspartylphosphate" evidence="10">
    <location>
        <position position="1523"/>
    </location>
</feature>
<feature type="domain" description="Histidine kinase" evidence="13">
    <location>
        <begin position="1169"/>
        <end position="1401"/>
    </location>
</feature>
<dbReference type="InterPro" id="IPR029016">
    <property type="entry name" value="GAF-like_dom_sf"/>
</dbReference>
<dbReference type="InterPro" id="IPR004358">
    <property type="entry name" value="Sig_transdc_His_kin-like_C"/>
</dbReference>
<evidence type="ECO:0000259" key="14">
    <source>
        <dbReference type="PROSITE" id="PS50110"/>
    </source>
</evidence>
<dbReference type="SMART" id="SM00388">
    <property type="entry name" value="HisKA"/>
    <property type="match status" value="1"/>
</dbReference>
<dbReference type="EC" id="2.7.13.3" evidence="4"/>
<evidence type="ECO:0000313" key="17">
    <source>
        <dbReference type="Proteomes" id="UP000017396"/>
    </source>
</evidence>
<dbReference type="Pfam" id="PF18947">
    <property type="entry name" value="HAMP_2"/>
    <property type="match status" value="3"/>
</dbReference>
<keyword evidence="8" id="KW-0902">Two-component regulatory system</keyword>
<dbReference type="GO" id="GO:0016020">
    <property type="term" value="C:membrane"/>
    <property type="evidence" value="ECO:0007669"/>
    <property type="project" value="UniProtKB-SubCell"/>
</dbReference>
<evidence type="ECO:0000256" key="7">
    <source>
        <dbReference type="ARBA" id="ARBA00022777"/>
    </source>
</evidence>
<dbReference type="Gene3D" id="1.10.287.130">
    <property type="match status" value="1"/>
</dbReference>
<dbReference type="SUPFAM" id="SSF47384">
    <property type="entry name" value="Homodimeric domain of signal transducing histidine kinase"/>
    <property type="match status" value="1"/>
</dbReference>
<comment type="similarity">
    <text evidence="3">In the N-terminal section; belongs to the phytochrome family.</text>
</comment>
<dbReference type="CDD" id="cd16922">
    <property type="entry name" value="HATPase_EvgS-ArcB-TorS-like"/>
    <property type="match status" value="1"/>
</dbReference>
<keyword evidence="17" id="KW-1185">Reference proteome</keyword>
<evidence type="ECO:0000256" key="1">
    <source>
        <dbReference type="ARBA" id="ARBA00000085"/>
    </source>
</evidence>
<dbReference type="eggNOG" id="COG2770">
    <property type="taxonomic scope" value="Bacteria"/>
</dbReference>
<dbReference type="InterPro" id="IPR036890">
    <property type="entry name" value="HATPase_C_sf"/>
</dbReference>
<dbReference type="SMART" id="SM00387">
    <property type="entry name" value="HATPase_c"/>
    <property type="match status" value="1"/>
</dbReference>
<dbReference type="InterPro" id="IPR003594">
    <property type="entry name" value="HATPase_dom"/>
</dbReference>
<feature type="domain" description="HAMP" evidence="15">
    <location>
        <begin position="292"/>
        <end position="344"/>
    </location>
</feature>
<evidence type="ECO:0000256" key="6">
    <source>
        <dbReference type="ARBA" id="ARBA00022679"/>
    </source>
</evidence>
<feature type="domain" description="HAMP" evidence="15">
    <location>
        <begin position="103"/>
        <end position="160"/>
    </location>
</feature>
<protein>
    <recommendedName>
        <fullName evidence="9">Circadian input-output histidine kinase CikA</fullName>
        <ecNumber evidence="4">2.7.13.3</ecNumber>
    </recommendedName>
</protein>
<dbReference type="SMART" id="SM00448">
    <property type="entry name" value="REC"/>
    <property type="match status" value="1"/>
</dbReference>
<dbReference type="CDD" id="cd06225">
    <property type="entry name" value="HAMP"/>
    <property type="match status" value="9"/>
</dbReference>
<feature type="domain" description="HAMP" evidence="15">
    <location>
        <begin position="200"/>
        <end position="252"/>
    </location>
</feature>
<feature type="domain" description="HAMP" evidence="15">
    <location>
        <begin position="384"/>
        <end position="436"/>
    </location>
</feature>
<evidence type="ECO:0000256" key="3">
    <source>
        <dbReference type="ARBA" id="ARBA00006402"/>
    </source>
</evidence>
<dbReference type="PROSITE" id="PS50109">
    <property type="entry name" value="HIS_KIN"/>
    <property type="match status" value="1"/>
</dbReference>
<dbReference type="Proteomes" id="UP000017396">
    <property type="component" value="Chromosome"/>
</dbReference>
<dbReference type="FunFam" id="3.30.565.10:FF:000010">
    <property type="entry name" value="Sensor histidine kinase RcsC"/>
    <property type="match status" value="1"/>
</dbReference>
<dbReference type="SMART" id="SM00065">
    <property type="entry name" value="GAF"/>
    <property type="match status" value="1"/>
</dbReference>
<feature type="coiled-coil region" evidence="11">
    <location>
        <begin position="870"/>
        <end position="897"/>
    </location>
</feature>
<name>U5QMN4_GLOK1</name>
<dbReference type="PATRIC" id="fig|1183438.3.peg.2627"/>
<dbReference type="SMART" id="SM00304">
    <property type="entry name" value="HAMP"/>
    <property type="match status" value="9"/>
</dbReference>
<dbReference type="CDD" id="cd17546">
    <property type="entry name" value="REC_hyHK_CKI1_RcsC-like"/>
    <property type="match status" value="1"/>
</dbReference>
<dbReference type="InterPro" id="IPR036097">
    <property type="entry name" value="HisK_dim/P_sf"/>
</dbReference>
<dbReference type="Pfam" id="PF00072">
    <property type="entry name" value="Response_reg"/>
    <property type="match status" value="1"/>
</dbReference>
<dbReference type="InterPro" id="IPR005467">
    <property type="entry name" value="His_kinase_dom"/>
</dbReference>
<evidence type="ECO:0000256" key="9">
    <source>
        <dbReference type="ARBA" id="ARBA00074306"/>
    </source>
</evidence>
<dbReference type="CDD" id="cd00082">
    <property type="entry name" value="HisKA"/>
    <property type="match status" value="1"/>
</dbReference>
<keyword evidence="11" id="KW-0175">Coiled coil</keyword>
<dbReference type="SUPFAM" id="SSF55874">
    <property type="entry name" value="ATPase domain of HSP90 chaperone/DNA topoisomerase II/histidine kinase"/>
    <property type="match status" value="1"/>
</dbReference>
<evidence type="ECO:0000256" key="5">
    <source>
        <dbReference type="ARBA" id="ARBA00022553"/>
    </source>
</evidence>
<dbReference type="InterPro" id="IPR003661">
    <property type="entry name" value="HisK_dim/P_dom"/>
</dbReference>
<sequence length="1597" mass="173300">MPATKSKKSHDTSALDPEQLLDVLLAIKQGDFSVRIPVEQEGIAGKIALTLNEIIELNEQMTSELNRVGTEVGKEGKTDQRVYLGNAAGAWSYCVESINTLIEDLAQPTAETARVIRAVANGDLSQRIATEIAGRSLQGEFLQTAQIVNVMVDQLGSFASEVTRVAREVGTEGKLGVQAEVRGVAGTWKDLTDNVNSMADNLTAQVRNIAEVTTAVANGDLSKKITVDVKGEILELKDTINVMVDQLNSFASEVTRVAREVGTEGKLGGQAQVRGVGGTWKDLTDNVNSMAGNLTGQVRNIAEVATAIANGDLSKKITVDVKGEILELKDTINVMVDQLNSFASEVTRVAREVGSEGKLGVQAEVRGVAGTWKDLTDNVNFMAGSLTAQVRNIAEVTTAVANGDLSKKITVDVKGEILELKDTINVMVDQLNSFASEVTRVAREVGSEGKLGVQAEVRGVAGTWKDLTDNVNFMAGSLTAQVRNIAEVTTAVANGDLSKKITVDVKGEILDLKNTINVMVDQLNSFASEVTRVAREVGTEGKLGGQAQVRGVGGTWKDLTDNVNSMAGNLTGQVRNIAEVATAIANGDLSKKITVDVKGEILELKNTVNTMVDQLNSFASEVTRVAREVGTEGALGGQAYVRGVAGTWKDLTDNVNSMAGNLTGQVRNIAEVTKAVANGDLSKKITVDVKGEILDLKNTINVMVDQLNSFASEVTRVAREVGTEGKLGGQAQVRGVGGTWKDLTDNVNSMAGNLTAQVRGIARVVTAVANGDLKRKLALEAKGEIETLAETINEMIDTLATFADQVTTVAREVGIEGKLGGQARVPGASGTWRDLTDNVNELAANLTTQVRAIAEVATAVTKGDLTRSIAVEAKGEVAVLKDNINQMIANLRETTQKNTEQDWLKTNLAKFTRVLQGQRDLEAVSRLILSELAPLVSAQHGVFYLMDTVENQPCLQLLSTYAYRERRSLSNRFFLGEGLVGQCAIEKDRILLTEVPTDYIKISSGLGEANPLSIVVLPVLFEGQVTAVIELASFRRFSEIHLTFLDQLTESIAIVLNTIAASMRTEELLKQSQSLAEELQSQQKELTETNQRLEQQARSLQASEERLKTQQEELQQTNEQLQDKARLLSQQNEEVERKNHEIEQARRSIEEKAEQLALTSRYKSEFLANMSHELRTPLNSLLILARLLSGNGEGNLTDKQVEFTRTIYSAGTDLLGLINDILDLAKVESGTISVEFEQMRFADLKDQMERTFHQVASDRGLEFIVDFDPELPEAMFTDPKRLQQVLKNLLSNAFKFTERGVVILHVYLPQLDRPLYGSLGRAERTIAFSVRDTGIGIARDKQQVIFEAFQQADGSTSRKYGGTGLGLSISREIAQLLGGEIRLVSELNRGSTFTLYLPLFSELPNDGNRSQQLANGGLLSGAVSRVERTSPWRHLTPGDSASGPRVDGLLLPVIADEPPQPTVSEEQRLAGRQILIIDDDIRNIFALTSALERCNVEVFSAENGLDGIVLLEQTPSIDAVLMDVMMPGMDGYQTIAAIRSRPPFADLPIVALTAKAMVGDREKCLEAGASEYITKPVDIEQLVFLLHELLLQRETAH</sequence>
<keyword evidence="7 16" id="KW-0418">Kinase</keyword>
<feature type="domain" description="HAMP" evidence="15">
    <location>
        <begin position="476"/>
        <end position="528"/>
    </location>
</feature>
<dbReference type="Pfam" id="PF13185">
    <property type="entry name" value="GAF_2"/>
    <property type="match status" value="1"/>
</dbReference>
<feature type="domain" description="HAMP" evidence="15">
    <location>
        <begin position="844"/>
        <end position="896"/>
    </location>
</feature>